<reference evidence="3 4" key="1">
    <citation type="journal article" date="2020" name="Front. Plant Sci.">
        <title>Isolation of Rhizosphere Bacteria That Improve Quality and Water Stress Tolerance in Greenhouse Ornamentals.</title>
        <authorList>
            <person name="Nordstedt N.P."/>
            <person name="Jones M.L."/>
        </authorList>
    </citation>
    <scope>NUCLEOTIDE SEQUENCE [LARGE SCALE GENOMIC DNA]</scope>
    <source>
        <strain evidence="3 4">C6C2</strain>
    </source>
</reference>
<keyword evidence="3" id="KW-0808">Transferase</keyword>
<evidence type="ECO:0000313" key="3">
    <source>
        <dbReference type="EMBL" id="NUU03185.1"/>
    </source>
</evidence>
<keyword evidence="2" id="KW-0663">Pyridoxal phosphate</keyword>
<dbReference type="Proteomes" id="UP000536746">
    <property type="component" value="Unassembled WGS sequence"/>
</dbReference>
<sequence length="387" mass="42945">MTFIPYSRQNIQPSDIDAVVEVLQSEYLTQGPAIARFEQAFAHRHSVRHALAVSNATAGLHMACVALGLGPGGLLWTSPLSFVASSNCARYCNAEVDFVDIDPSTRNMSLPALEAKLARAEQAGRLPDVVVPVDFSGLPADLKQIRALADRYGFKILQDASHAAGASYLGAPVGSAWSDITVFSFHAVKIVTTAEGGMVTTQDDALAAKLQLLRSHGITREPALLQNQDEGAWYYEQQCLGWNYRITDIQAALGLSQLERMEDMQTRRVARADRYDRMLAELPVILPMRIDDRSSSWHLYAIEIDEQRTKATRREVFDALRAAQIGANVHYIPIHTQPYYAALGFRPGDFPAAEHYYERALSLPLFPAMTDEEQDRVVDVLKRLLSK</sequence>
<evidence type="ECO:0000256" key="1">
    <source>
        <dbReference type="ARBA" id="ARBA00037999"/>
    </source>
</evidence>
<dbReference type="InterPro" id="IPR015422">
    <property type="entry name" value="PyrdxlP-dep_Trfase_small"/>
</dbReference>
<comment type="caution">
    <text evidence="3">The sequence shown here is derived from an EMBL/GenBank/DDBJ whole genome shotgun (WGS) entry which is preliminary data.</text>
</comment>
<evidence type="ECO:0000313" key="4">
    <source>
        <dbReference type="Proteomes" id="UP000536746"/>
    </source>
</evidence>
<dbReference type="InterPro" id="IPR020026">
    <property type="entry name" value="PseC"/>
</dbReference>
<dbReference type="InterPro" id="IPR000653">
    <property type="entry name" value="DegT/StrS_aminotransferase"/>
</dbReference>
<dbReference type="InterPro" id="IPR015424">
    <property type="entry name" value="PyrdxlP-dep_Trfase"/>
</dbReference>
<dbReference type="PANTHER" id="PTHR30244:SF34">
    <property type="entry name" value="DTDP-4-AMINO-4,6-DIDEOXYGALACTOSE TRANSAMINASE"/>
    <property type="match status" value="1"/>
</dbReference>
<dbReference type="Gene3D" id="3.40.640.10">
    <property type="entry name" value="Type I PLP-dependent aspartate aminotransferase-like (Major domain)"/>
    <property type="match status" value="1"/>
</dbReference>
<dbReference type="CDD" id="cd00616">
    <property type="entry name" value="AHBA_syn"/>
    <property type="match status" value="1"/>
</dbReference>
<dbReference type="PIRSF" id="PIRSF000390">
    <property type="entry name" value="PLP_StrS"/>
    <property type="match status" value="1"/>
</dbReference>
<comment type="similarity">
    <text evidence="1 2">Belongs to the DegT/DnrJ/EryC1 family.</text>
</comment>
<dbReference type="NCBIfam" id="TIGR03588">
    <property type="entry name" value="PseC"/>
    <property type="match status" value="1"/>
</dbReference>
<keyword evidence="3" id="KW-0032">Aminotransferase</keyword>
<dbReference type="SUPFAM" id="SSF53383">
    <property type="entry name" value="PLP-dependent transferases"/>
    <property type="match status" value="1"/>
</dbReference>
<dbReference type="GO" id="GO:0008483">
    <property type="term" value="F:transaminase activity"/>
    <property type="evidence" value="ECO:0007669"/>
    <property type="project" value="UniProtKB-KW"/>
</dbReference>
<gene>
    <name evidence="3" type="primary">pseC</name>
    <name evidence="3" type="ORF">HNO84_16390</name>
</gene>
<dbReference type="PANTHER" id="PTHR30244">
    <property type="entry name" value="TRANSAMINASE"/>
    <property type="match status" value="1"/>
</dbReference>
<proteinExistence type="inferred from homology"/>
<evidence type="ECO:0000256" key="2">
    <source>
        <dbReference type="RuleBase" id="RU004508"/>
    </source>
</evidence>
<keyword evidence="4" id="KW-1185">Reference proteome</keyword>
<dbReference type="EC" id="2.6.1.92" evidence="3"/>
<accession>A0ABX2LXH0</accession>
<organism evidence="3 4">
    <name type="scientific">Herbaspirillum robiniae</name>
    <dbReference type="NCBI Taxonomy" id="2014887"/>
    <lineage>
        <taxon>Bacteria</taxon>
        <taxon>Pseudomonadati</taxon>
        <taxon>Pseudomonadota</taxon>
        <taxon>Betaproteobacteria</taxon>
        <taxon>Burkholderiales</taxon>
        <taxon>Oxalobacteraceae</taxon>
        <taxon>Herbaspirillum</taxon>
    </lineage>
</organism>
<protein>
    <submittedName>
        <fullName evidence="3">UDP-4-amino-4, 6-dideoxy-N-acetyl-beta-L-altrosamine transaminase</fullName>
        <ecNumber evidence="3">2.6.1.92</ecNumber>
    </submittedName>
</protein>
<dbReference type="Gene3D" id="3.90.1150.10">
    <property type="entry name" value="Aspartate Aminotransferase, domain 1"/>
    <property type="match status" value="1"/>
</dbReference>
<dbReference type="InterPro" id="IPR015421">
    <property type="entry name" value="PyrdxlP-dep_Trfase_major"/>
</dbReference>
<name>A0ABX2LXH0_9BURK</name>
<dbReference type="RefSeq" id="WP_079216958.1">
    <property type="nucleotide sequence ID" value="NZ_CP018845.1"/>
</dbReference>
<dbReference type="Pfam" id="PF01041">
    <property type="entry name" value="DegT_DnrJ_EryC1"/>
    <property type="match status" value="1"/>
</dbReference>
<dbReference type="EMBL" id="JABFMT010000018">
    <property type="protein sequence ID" value="NUU03185.1"/>
    <property type="molecule type" value="Genomic_DNA"/>
</dbReference>